<keyword evidence="3" id="KW-0418">Kinase</keyword>
<feature type="domain" description="HTH marR-type" evidence="2">
    <location>
        <begin position="9"/>
        <end position="56"/>
    </location>
</feature>
<sequence length="378" mass="40130">MATEGNLALILERVHREGPASRAQLTRETGLNRSTVAAVVAELVERGLVREEAPDATRQVGRPSPVVRTDPDVTAVAAVTEVDAVTVAVVDLTGRVQQQLRVETSAAPSVQEAVAAVQLCLSRLRAGRGPSWQPSGLGVAVPGLVRSGDGVVRWAPHLHWREEPLAAMLEEATGLPVRAGNDANLGARAEHLFGAARGASHVLYINGGSSGIGGGVIVDDRMLLGADGYAGELGHSSTRDSSELEDAVSRRRLLDLLGWAHATDERLEQALSTDPRAEVTHEVRRQLGVLSTGVRDMINVFNPERVVLGGFLGIMFSLDPDHFREAVARQALRPAWESVTVVRAALGPDLLLVGAAELVLEQVVTQATPRPSRSALTV</sequence>
<gene>
    <name evidence="3" type="ORF">SAMN04489747_2701</name>
</gene>
<dbReference type="AlphaFoldDB" id="A0A1G7AQM6"/>
<dbReference type="InterPro" id="IPR000600">
    <property type="entry name" value="ROK"/>
</dbReference>
<keyword evidence="4" id="KW-1185">Reference proteome</keyword>
<dbReference type="Pfam" id="PF12802">
    <property type="entry name" value="MarR_2"/>
    <property type="match status" value="1"/>
</dbReference>
<evidence type="ECO:0000313" key="3">
    <source>
        <dbReference type="EMBL" id="SDE17194.1"/>
    </source>
</evidence>
<evidence type="ECO:0000256" key="1">
    <source>
        <dbReference type="ARBA" id="ARBA00006479"/>
    </source>
</evidence>
<accession>A0A1G7AQM6</accession>
<organism evidence="3 4">
    <name type="scientific">Auraticoccus monumenti</name>
    <dbReference type="NCBI Taxonomy" id="675864"/>
    <lineage>
        <taxon>Bacteria</taxon>
        <taxon>Bacillati</taxon>
        <taxon>Actinomycetota</taxon>
        <taxon>Actinomycetes</taxon>
        <taxon>Propionibacteriales</taxon>
        <taxon>Propionibacteriaceae</taxon>
        <taxon>Auraticoccus</taxon>
    </lineage>
</organism>
<reference evidence="3 4" key="1">
    <citation type="submission" date="2016-10" db="EMBL/GenBank/DDBJ databases">
        <authorList>
            <person name="de Groot N.N."/>
        </authorList>
    </citation>
    <scope>NUCLEOTIDE SEQUENCE [LARGE SCALE GENOMIC DNA]</scope>
    <source>
        <strain evidence="3 4">MON 2.2</strain>
    </source>
</reference>
<dbReference type="STRING" id="675864.SAMN04489747_2701"/>
<dbReference type="Gene3D" id="3.30.420.40">
    <property type="match status" value="2"/>
</dbReference>
<protein>
    <submittedName>
        <fullName evidence="3">Sugar kinase of the NBD/HSP70 family, may contain an N-terminal HTH domain</fullName>
    </submittedName>
</protein>
<keyword evidence="3" id="KW-0808">Transferase</keyword>
<dbReference type="Proteomes" id="UP000198546">
    <property type="component" value="Chromosome i"/>
</dbReference>
<dbReference type="PANTHER" id="PTHR18964">
    <property type="entry name" value="ROK (REPRESSOR, ORF, KINASE) FAMILY"/>
    <property type="match status" value="1"/>
</dbReference>
<evidence type="ECO:0000313" key="4">
    <source>
        <dbReference type="Proteomes" id="UP000198546"/>
    </source>
</evidence>
<dbReference type="InterPro" id="IPR000835">
    <property type="entry name" value="HTH_MarR-typ"/>
</dbReference>
<dbReference type="GO" id="GO:0016301">
    <property type="term" value="F:kinase activity"/>
    <property type="evidence" value="ECO:0007669"/>
    <property type="project" value="UniProtKB-KW"/>
</dbReference>
<name>A0A1G7AQM6_9ACTN</name>
<dbReference type="InterPro" id="IPR036390">
    <property type="entry name" value="WH_DNA-bd_sf"/>
</dbReference>
<comment type="similarity">
    <text evidence="1">Belongs to the ROK (NagC/XylR) family.</text>
</comment>
<proteinExistence type="inferred from homology"/>
<dbReference type="Gene3D" id="1.10.10.10">
    <property type="entry name" value="Winged helix-like DNA-binding domain superfamily/Winged helix DNA-binding domain"/>
    <property type="match status" value="1"/>
</dbReference>
<dbReference type="EMBL" id="LT629688">
    <property type="protein sequence ID" value="SDE17194.1"/>
    <property type="molecule type" value="Genomic_DNA"/>
</dbReference>
<evidence type="ECO:0000259" key="2">
    <source>
        <dbReference type="Pfam" id="PF12802"/>
    </source>
</evidence>
<dbReference type="SUPFAM" id="SSF46785">
    <property type="entry name" value="Winged helix' DNA-binding domain"/>
    <property type="match status" value="1"/>
</dbReference>
<dbReference type="Pfam" id="PF00480">
    <property type="entry name" value="ROK"/>
    <property type="match status" value="1"/>
</dbReference>
<dbReference type="PANTHER" id="PTHR18964:SF149">
    <property type="entry name" value="BIFUNCTIONAL UDP-N-ACETYLGLUCOSAMINE 2-EPIMERASE_N-ACETYLMANNOSAMINE KINASE"/>
    <property type="match status" value="1"/>
</dbReference>
<dbReference type="SUPFAM" id="SSF53067">
    <property type="entry name" value="Actin-like ATPase domain"/>
    <property type="match status" value="1"/>
</dbReference>
<dbReference type="GO" id="GO:0003700">
    <property type="term" value="F:DNA-binding transcription factor activity"/>
    <property type="evidence" value="ECO:0007669"/>
    <property type="project" value="InterPro"/>
</dbReference>
<dbReference type="InterPro" id="IPR036388">
    <property type="entry name" value="WH-like_DNA-bd_sf"/>
</dbReference>
<dbReference type="InterPro" id="IPR043129">
    <property type="entry name" value="ATPase_NBD"/>
</dbReference>
<dbReference type="RefSeq" id="WP_197679041.1">
    <property type="nucleotide sequence ID" value="NZ_LT629688.1"/>
</dbReference>